<gene>
    <name evidence="1" type="ORF">SDC9_157107</name>
</gene>
<sequence length="90" mass="10064">MSTWDSFLGLVRAFDKVQTTIRRPVIRYGREVAVRGKQKLKKQSNEAHFISILRTSNIHNVLPERVSAKSAADTDGGGQGFLPNLSIRIL</sequence>
<proteinExistence type="predicted"/>
<comment type="caution">
    <text evidence="1">The sequence shown here is derived from an EMBL/GenBank/DDBJ whole genome shotgun (WGS) entry which is preliminary data.</text>
</comment>
<dbReference type="AlphaFoldDB" id="A0A645F632"/>
<dbReference type="EMBL" id="VSSQ01055936">
    <property type="protein sequence ID" value="MPN09815.1"/>
    <property type="molecule type" value="Genomic_DNA"/>
</dbReference>
<accession>A0A645F632</accession>
<protein>
    <submittedName>
        <fullName evidence="1">Uncharacterized protein</fullName>
    </submittedName>
</protein>
<reference evidence="1" key="1">
    <citation type="submission" date="2019-08" db="EMBL/GenBank/DDBJ databases">
        <authorList>
            <person name="Kucharzyk K."/>
            <person name="Murdoch R.W."/>
            <person name="Higgins S."/>
            <person name="Loffler F."/>
        </authorList>
    </citation>
    <scope>NUCLEOTIDE SEQUENCE</scope>
</reference>
<organism evidence="1">
    <name type="scientific">bioreactor metagenome</name>
    <dbReference type="NCBI Taxonomy" id="1076179"/>
    <lineage>
        <taxon>unclassified sequences</taxon>
        <taxon>metagenomes</taxon>
        <taxon>ecological metagenomes</taxon>
    </lineage>
</organism>
<name>A0A645F632_9ZZZZ</name>
<evidence type="ECO:0000313" key="1">
    <source>
        <dbReference type="EMBL" id="MPN09815.1"/>
    </source>
</evidence>